<feature type="compositionally biased region" description="Basic and acidic residues" evidence="1">
    <location>
        <begin position="93"/>
        <end position="105"/>
    </location>
</feature>
<name>A0A6J6X3L1_9ZZZZ</name>
<gene>
    <name evidence="2" type="ORF">UFOPK2958_01118</name>
</gene>
<feature type="region of interest" description="Disordered" evidence="1">
    <location>
        <begin position="33"/>
        <end position="116"/>
    </location>
</feature>
<accession>A0A6J6X3L1</accession>
<dbReference type="AlphaFoldDB" id="A0A6J6X3L1"/>
<organism evidence="2">
    <name type="scientific">freshwater metagenome</name>
    <dbReference type="NCBI Taxonomy" id="449393"/>
    <lineage>
        <taxon>unclassified sequences</taxon>
        <taxon>metagenomes</taxon>
        <taxon>ecological metagenomes</taxon>
    </lineage>
</organism>
<evidence type="ECO:0000313" key="2">
    <source>
        <dbReference type="EMBL" id="CAB4790164.1"/>
    </source>
</evidence>
<reference evidence="2" key="1">
    <citation type="submission" date="2020-05" db="EMBL/GenBank/DDBJ databases">
        <authorList>
            <person name="Chiriac C."/>
            <person name="Salcher M."/>
            <person name="Ghai R."/>
            <person name="Kavagutti S V."/>
        </authorList>
    </citation>
    <scope>NUCLEOTIDE SEQUENCE</scope>
</reference>
<proteinExistence type="predicted"/>
<sequence length="116" mass="11870">MWADKIKAFTTWTLSIVAGTALAAGAAVVASGKLTSQVAAPSTTAPTLSAPAPQGTPSGSTSDVRYTESEDSATIPASTPTTPQPVVTPTTIVRDRGDDGGRENEEEHEYSGGYDD</sequence>
<feature type="compositionally biased region" description="Acidic residues" evidence="1">
    <location>
        <begin position="106"/>
        <end position="116"/>
    </location>
</feature>
<evidence type="ECO:0000256" key="1">
    <source>
        <dbReference type="SAM" id="MobiDB-lite"/>
    </source>
</evidence>
<feature type="compositionally biased region" description="Low complexity" evidence="1">
    <location>
        <begin position="39"/>
        <end position="53"/>
    </location>
</feature>
<feature type="compositionally biased region" description="Low complexity" evidence="1">
    <location>
        <begin position="72"/>
        <end position="91"/>
    </location>
</feature>
<protein>
    <submittedName>
        <fullName evidence="2">Unannotated protein</fullName>
    </submittedName>
</protein>
<feature type="compositionally biased region" description="Polar residues" evidence="1">
    <location>
        <begin position="55"/>
        <end position="64"/>
    </location>
</feature>
<dbReference type="EMBL" id="CAFAAB010000139">
    <property type="protein sequence ID" value="CAB4790164.1"/>
    <property type="molecule type" value="Genomic_DNA"/>
</dbReference>